<gene>
    <name evidence="1" type="ORF">ACFQ2Z_02505</name>
</gene>
<dbReference type="EMBL" id="JBHTKZ010000002">
    <property type="protein sequence ID" value="MFD1180220.1"/>
    <property type="molecule type" value="Genomic_DNA"/>
</dbReference>
<comment type="caution">
    <text evidence="1">The sequence shown here is derived from an EMBL/GenBank/DDBJ whole genome shotgun (WGS) entry which is preliminary data.</text>
</comment>
<dbReference type="RefSeq" id="WP_240267386.1">
    <property type="nucleotide sequence ID" value="NZ_JAKSXN010000001.1"/>
</dbReference>
<protein>
    <submittedName>
        <fullName evidence="1">Uncharacterized protein</fullName>
    </submittedName>
</protein>
<organism evidence="1 2">
    <name type="scientific">Paenibacillus timonensis</name>
    <dbReference type="NCBI Taxonomy" id="225915"/>
    <lineage>
        <taxon>Bacteria</taxon>
        <taxon>Bacillati</taxon>
        <taxon>Bacillota</taxon>
        <taxon>Bacilli</taxon>
        <taxon>Bacillales</taxon>
        <taxon>Paenibacillaceae</taxon>
        <taxon>Paenibacillus</taxon>
    </lineage>
</organism>
<reference evidence="2" key="1">
    <citation type="journal article" date="2019" name="Int. J. Syst. Evol. Microbiol.">
        <title>The Global Catalogue of Microorganisms (GCM) 10K type strain sequencing project: providing services to taxonomists for standard genome sequencing and annotation.</title>
        <authorList>
            <consortium name="The Broad Institute Genomics Platform"/>
            <consortium name="The Broad Institute Genome Sequencing Center for Infectious Disease"/>
            <person name="Wu L."/>
            <person name="Ma J."/>
        </authorList>
    </citation>
    <scope>NUCLEOTIDE SEQUENCE [LARGE SCALE GENOMIC DNA]</scope>
    <source>
        <strain evidence="2">CCUG 48216</strain>
    </source>
</reference>
<dbReference type="Proteomes" id="UP001597211">
    <property type="component" value="Unassembled WGS sequence"/>
</dbReference>
<evidence type="ECO:0000313" key="2">
    <source>
        <dbReference type="Proteomes" id="UP001597211"/>
    </source>
</evidence>
<name>A0ABW3S7Q0_9BACL</name>
<accession>A0ABW3S7Q0</accession>
<proteinExistence type="predicted"/>
<evidence type="ECO:0000313" key="1">
    <source>
        <dbReference type="EMBL" id="MFD1180220.1"/>
    </source>
</evidence>
<sequence length="60" mass="6914">MSIKGEVIKLIQELPEDATMEDILYKLYVRAKIEEGLNELNEGQGIPHNEAMEKISKWLN</sequence>
<keyword evidence="2" id="KW-1185">Reference proteome</keyword>